<dbReference type="GO" id="GO:0006511">
    <property type="term" value="P:ubiquitin-dependent protein catabolic process"/>
    <property type="evidence" value="ECO:0007669"/>
    <property type="project" value="TreeGrafter"/>
</dbReference>
<dbReference type="PANTHER" id="PTHR16461:SF5">
    <property type="entry name" value="TOLL-INTERACTING PROTEIN"/>
    <property type="match status" value="1"/>
</dbReference>
<dbReference type="PANTHER" id="PTHR16461">
    <property type="entry name" value="TOLL-INTERACTING PROTEIN"/>
    <property type="match status" value="1"/>
</dbReference>
<feature type="region of interest" description="Disordered" evidence="1">
    <location>
        <begin position="147"/>
        <end position="201"/>
    </location>
</feature>
<dbReference type="Gene3D" id="1.10.8.10">
    <property type="entry name" value="DNA helicase RuvA subunit, C-terminal domain"/>
    <property type="match status" value="1"/>
</dbReference>
<feature type="region of interest" description="Disordered" evidence="1">
    <location>
        <begin position="108"/>
        <end position="133"/>
    </location>
</feature>
<feature type="compositionally biased region" description="Basic and acidic residues" evidence="1">
    <location>
        <begin position="255"/>
        <end position="264"/>
    </location>
</feature>
<feature type="compositionally biased region" description="Pro residues" evidence="1">
    <location>
        <begin position="115"/>
        <end position="124"/>
    </location>
</feature>
<feature type="region of interest" description="Disordered" evidence="1">
    <location>
        <begin position="221"/>
        <end position="422"/>
    </location>
</feature>
<evidence type="ECO:0000256" key="1">
    <source>
        <dbReference type="SAM" id="MobiDB-lite"/>
    </source>
</evidence>
<gene>
    <name evidence="3" type="ORF">GOMPHAMPRED_007261</name>
</gene>
<protein>
    <recommendedName>
        <fullName evidence="2">CUE domain-containing protein</fullName>
    </recommendedName>
</protein>
<dbReference type="FunFam" id="1.10.8.10:FF:000064">
    <property type="entry name" value="Similar to CUE domain-containing protein"/>
    <property type="match status" value="1"/>
</dbReference>
<dbReference type="Pfam" id="PF02845">
    <property type="entry name" value="CUE"/>
    <property type="match status" value="1"/>
</dbReference>
<dbReference type="AlphaFoldDB" id="A0A8H3IER5"/>
<feature type="region of interest" description="Disordered" evidence="1">
    <location>
        <begin position="1"/>
        <end position="70"/>
    </location>
</feature>
<organism evidence="3 4">
    <name type="scientific">Gomphillus americanus</name>
    <dbReference type="NCBI Taxonomy" id="1940652"/>
    <lineage>
        <taxon>Eukaryota</taxon>
        <taxon>Fungi</taxon>
        <taxon>Dikarya</taxon>
        <taxon>Ascomycota</taxon>
        <taxon>Pezizomycotina</taxon>
        <taxon>Lecanoromycetes</taxon>
        <taxon>OSLEUM clade</taxon>
        <taxon>Ostropomycetidae</taxon>
        <taxon>Ostropales</taxon>
        <taxon>Graphidaceae</taxon>
        <taxon>Gomphilloideae</taxon>
        <taxon>Gomphillus</taxon>
    </lineage>
</organism>
<sequence>MTETPERTKAGRPESPTTARELDWDDDDAPSSPKPPRATGNDAEALGSNNNNQQPKPQQNTPLDPRAQAEATLREAFPAIDAGVVKAVLMASGGQVEPAFNALLSMSDPNAQVEPTPPNPPPRSAPQAQLTPAERQMLQDEQYARQLAEHYNNQAGYVQDGGGHYGYEGRPPRLPQRPGQPRDDGLYDDRERSFIDDDLPVIRDNIKKGFLETQSKAMSFINNIRKQFDGEESDDEQPPPPPPRKNQGQQVYSRRSGDRDRYDADPQVLGDDFTKLQLQDDTIPQRGSPRPQANPDLFKSTATQGSARKVSFQETNQDDDLYSGSSDSLKKPALLGTKSKWQPMAPVAPDPVQDHDPFSLGDSDDESSKKKDLKPEDSERLKQATAEAMADSIADSPSKTLKPAETTETKDAEALDKLASKS</sequence>
<dbReference type="SUPFAM" id="SSF46934">
    <property type="entry name" value="UBA-like"/>
    <property type="match status" value="1"/>
</dbReference>
<comment type="caution">
    <text evidence="3">The sequence shown here is derived from an EMBL/GenBank/DDBJ whole genome shotgun (WGS) entry which is preliminary data.</text>
</comment>
<feature type="compositionally biased region" description="Basic and acidic residues" evidence="1">
    <location>
        <begin position="1"/>
        <end position="12"/>
    </location>
</feature>
<evidence type="ECO:0000313" key="3">
    <source>
        <dbReference type="EMBL" id="CAF9910989.1"/>
    </source>
</evidence>
<evidence type="ECO:0000259" key="2">
    <source>
        <dbReference type="PROSITE" id="PS51140"/>
    </source>
</evidence>
<proteinExistence type="predicted"/>
<dbReference type="GO" id="GO:0043130">
    <property type="term" value="F:ubiquitin binding"/>
    <property type="evidence" value="ECO:0007669"/>
    <property type="project" value="InterPro"/>
</dbReference>
<feature type="compositionally biased region" description="Basic and acidic residues" evidence="1">
    <location>
        <begin position="180"/>
        <end position="201"/>
    </location>
</feature>
<keyword evidence="4" id="KW-1185">Reference proteome</keyword>
<feature type="compositionally biased region" description="Low complexity" evidence="1">
    <location>
        <begin position="49"/>
        <end position="60"/>
    </location>
</feature>
<evidence type="ECO:0000313" key="4">
    <source>
        <dbReference type="Proteomes" id="UP000664169"/>
    </source>
</evidence>
<dbReference type="OrthoDB" id="9942608at2759"/>
<dbReference type="GO" id="GO:0031624">
    <property type="term" value="F:ubiquitin conjugating enzyme binding"/>
    <property type="evidence" value="ECO:0007669"/>
    <property type="project" value="TreeGrafter"/>
</dbReference>
<feature type="domain" description="CUE" evidence="2">
    <location>
        <begin position="65"/>
        <end position="108"/>
    </location>
</feature>
<accession>A0A8H3IER5</accession>
<dbReference type="SMART" id="SM00546">
    <property type="entry name" value="CUE"/>
    <property type="match status" value="1"/>
</dbReference>
<dbReference type="InterPro" id="IPR009060">
    <property type="entry name" value="UBA-like_sf"/>
</dbReference>
<dbReference type="PROSITE" id="PS51140">
    <property type="entry name" value="CUE"/>
    <property type="match status" value="1"/>
</dbReference>
<reference evidence="3" key="1">
    <citation type="submission" date="2021-03" db="EMBL/GenBank/DDBJ databases">
        <authorList>
            <person name="Tagirdzhanova G."/>
        </authorList>
    </citation>
    <scope>NUCLEOTIDE SEQUENCE</scope>
</reference>
<dbReference type="Proteomes" id="UP000664169">
    <property type="component" value="Unassembled WGS sequence"/>
</dbReference>
<feature type="compositionally biased region" description="Basic and acidic residues" evidence="1">
    <location>
        <begin position="405"/>
        <end position="422"/>
    </location>
</feature>
<feature type="compositionally biased region" description="Basic and acidic residues" evidence="1">
    <location>
        <begin position="366"/>
        <end position="382"/>
    </location>
</feature>
<dbReference type="InterPro" id="IPR003892">
    <property type="entry name" value="CUE"/>
</dbReference>
<dbReference type="InterPro" id="IPR041807">
    <property type="entry name" value="Cue5/Don1_CUE"/>
</dbReference>
<dbReference type="EMBL" id="CAJPDQ010000006">
    <property type="protein sequence ID" value="CAF9910989.1"/>
    <property type="molecule type" value="Genomic_DNA"/>
</dbReference>
<dbReference type="GO" id="GO:0005737">
    <property type="term" value="C:cytoplasm"/>
    <property type="evidence" value="ECO:0007669"/>
    <property type="project" value="TreeGrafter"/>
</dbReference>
<name>A0A8H3IER5_9LECA</name>
<dbReference type="CDD" id="cd14372">
    <property type="entry name" value="CUE_Cue5p_like"/>
    <property type="match status" value="1"/>
</dbReference>